<dbReference type="GO" id="GO:0020037">
    <property type="term" value="F:heme binding"/>
    <property type="evidence" value="ECO:0007669"/>
    <property type="project" value="InterPro"/>
</dbReference>
<dbReference type="AlphaFoldDB" id="A0A4R3JEH2"/>
<dbReference type="InterPro" id="IPR022411">
    <property type="entry name" value="C-typ_cyt_methanol_metab-rel"/>
</dbReference>
<organism evidence="6 7">
    <name type="scientific">Primorskyibacter sedentarius</name>
    <dbReference type="NCBI Taxonomy" id="745311"/>
    <lineage>
        <taxon>Bacteria</taxon>
        <taxon>Pseudomonadati</taxon>
        <taxon>Pseudomonadota</taxon>
        <taxon>Alphaproteobacteria</taxon>
        <taxon>Rhodobacterales</taxon>
        <taxon>Roseobacteraceae</taxon>
        <taxon>Primorskyibacter</taxon>
    </lineage>
</organism>
<dbReference type="GO" id="GO:0046872">
    <property type="term" value="F:metal ion binding"/>
    <property type="evidence" value="ECO:0007669"/>
    <property type="project" value="UniProtKB-KW"/>
</dbReference>
<dbReference type="OrthoDB" id="5770300at2"/>
<keyword evidence="2" id="KW-0479">Metal-binding</keyword>
<protein>
    <submittedName>
        <fullName evidence="6">Methanol metabolism-related c-type cytochrome</fullName>
    </submittedName>
</protein>
<dbReference type="NCBIfam" id="TIGR03874">
    <property type="entry name" value="4cys_cytochr"/>
    <property type="match status" value="1"/>
</dbReference>
<gene>
    <name evidence="6" type="ORF">EDD52_10549</name>
</gene>
<evidence type="ECO:0000259" key="5">
    <source>
        <dbReference type="Pfam" id="PF13442"/>
    </source>
</evidence>
<feature type="chain" id="PRO_5020803128" evidence="4">
    <location>
        <begin position="23"/>
        <end position="178"/>
    </location>
</feature>
<keyword evidence="4" id="KW-0732">Signal</keyword>
<evidence type="ECO:0000256" key="2">
    <source>
        <dbReference type="ARBA" id="ARBA00022723"/>
    </source>
</evidence>
<evidence type="ECO:0000256" key="3">
    <source>
        <dbReference type="ARBA" id="ARBA00023004"/>
    </source>
</evidence>
<keyword evidence="7" id="KW-1185">Reference proteome</keyword>
<feature type="domain" description="Cytochrome c" evidence="5">
    <location>
        <begin position="73"/>
        <end position="134"/>
    </location>
</feature>
<dbReference type="GO" id="GO:0009055">
    <property type="term" value="F:electron transfer activity"/>
    <property type="evidence" value="ECO:0007669"/>
    <property type="project" value="InterPro"/>
</dbReference>
<feature type="signal peptide" evidence="4">
    <location>
        <begin position="1"/>
        <end position="22"/>
    </location>
</feature>
<evidence type="ECO:0000313" key="6">
    <source>
        <dbReference type="EMBL" id="TCS64489.1"/>
    </source>
</evidence>
<keyword evidence="1" id="KW-0349">Heme</keyword>
<comment type="caution">
    <text evidence="6">The sequence shown here is derived from an EMBL/GenBank/DDBJ whole genome shotgun (WGS) entry which is preliminary data.</text>
</comment>
<evidence type="ECO:0000256" key="1">
    <source>
        <dbReference type="ARBA" id="ARBA00022617"/>
    </source>
</evidence>
<dbReference type="Pfam" id="PF13442">
    <property type="entry name" value="Cytochrome_CBB3"/>
    <property type="match status" value="1"/>
</dbReference>
<proteinExistence type="predicted"/>
<sequence>MRSASHLLVTLALSTGLPFAAAAQSWSDQPVKPEQFQDDVVVSYEDGGMYFTEDDIPTYNVAEDGTVDWPTFSGFRRYHSECHVCHGPDGEGSTYAPKIKNSAVHMDYYDFYDVVVNGRQNGNSVMPHFGDNPNVMCYLNDIYVYLKARGMEAVPRGRPGKKEAKTDVIREMEDACMG</sequence>
<dbReference type="Gene3D" id="1.10.760.10">
    <property type="entry name" value="Cytochrome c-like domain"/>
    <property type="match status" value="1"/>
</dbReference>
<dbReference type="InterPro" id="IPR009056">
    <property type="entry name" value="Cyt_c-like_dom"/>
</dbReference>
<dbReference type="RefSeq" id="WP_132244240.1">
    <property type="nucleotide sequence ID" value="NZ_CBDUOC010000067.1"/>
</dbReference>
<reference evidence="6 7" key="1">
    <citation type="submission" date="2019-03" db="EMBL/GenBank/DDBJ databases">
        <title>Genomic Encyclopedia of Type Strains, Phase IV (KMG-IV): sequencing the most valuable type-strain genomes for metagenomic binning, comparative biology and taxonomic classification.</title>
        <authorList>
            <person name="Goeker M."/>
        </authorList>
    </citation>
    <scope>NUCLEOTIDE SEQUENCE [LARGE SCALE GENOMIC DNA]</scope>
    <source>
        <strain evidence="6 7">DSM 104836</strain>
    </source>
</reference>
<evidence type="ECO:0000256" key="4">
    <source>
        <dbReference type="SAM" id="SignalP"/>
    </source>
</evidence>
<dbReference type="InterPro" id="IPR036909">
    <property type="entry name" value="Cyt_c-like_dom_sf"/>
</dbReference>
<keyword evidence="3" id="KW-0408">Iron</keyword>
<accession>A0A4R3JEH2</accession>
<dbReference type="EMBL" id="SLZU01000005">
    <property type="protein sequence ID" value="TCS64489.1"/>
    <property type="molecule type" value="Genomic_DNA"/>
</dbReference>
<name>A0A4R3JEH2_9RHOB</name>
<dbReference type="SUPFAM" id="SSF46626">
    <property type="entry name" value="Cytochrome c"/>
    <property type="match status" value="1"/>
</dbReference>
<dbReference type="Proteomes" id="UP000295696">
    <property type="component" value="Unassembled WGS sequence"/>
</dbReference>
<evidence type="ECO:0000313" key="7">
    <source>
        <dbReference type="Proteomes" id="UP000295696"/>
    </source>
</evidence>